<dbReference type="Gene3D" id="3.40.50.620">
    <property type="entry name" value="HUPs"/>
    <property type="match status" value="1"/>
</dbReference>
<keyword evidence="2 4" id="KW-0560">Oxidoreductase</keyword>
<feature type="binding site" evidence="4">
    <location>
        <position position="206"/>
    </location>
    <ligand>
        <name>[4Fe-4S] cluster</name>
        <dbReference type="ChEBI" id="CHEBI:49883"/>
    </ligand>
</feature>
<dbReference type="GO" id="GO:0070814">
    <property type="term" value="P:hydrogen sulfide biosynthetic process"/>
    <property type="evidence" value="ECO:0007669"/>
    <property type="project" value="UniProtKB-UniRule"/>
</dbReference>
<evidence type="ECO:0000256" key="2">
    <source>
        <dbReference type="ARBA" id="ARBA00023002"/>
    </source>
</evidence>
<dbReference type="NCBIfam" id="NF002537">
    <property type="entry name" value="PRK02090.1"/>
    <property type="match status" value="1"/>
</dbReference>
<comment type="similarity">
    <text evidence="1 4">Belongs to the PAPS reductase family. CysH subfamily.</text>
</comment>
<reference evidence="6 7" key="1">
    <citation type="submission" date="2015-07" db="EMBL/GenBank/DDBJ databases">
        <authorList>
            <person name="Noorani M."/>
        </authorList>
    </citation>
    <scope>NUCLEOTIDE SEQUENCE [LARGE SCALE GENOMIC DNA]</scope>
    <source>
        <strain evidence="6 7">CECT 7802</strain>
    </source>
</reference>
<feature type="binding site" evidence="4">
    <location>
        <position position="122"/>
    </location>
    <ligand>
        <name>[4Fe-4S] cluster</name>
        <dbReference type="ChEBI" id="CHEBI:49883"/>
    </ligand>
</feature>
<dbReference type="InterPro" id="IPR014729">
    <property type="entry name" value="Rossmann-like_a/b/a_fold"/>
</dbReference>
<evidence type="ECO:0000256" key="3">
    <source>
        <dbReference type="ARBA" id="ARBA00024327"/>
    </source>
</evidence>
<dbReference type="InterPro" id="IPR004511">
    <property type="entry name" value="PAPS/APS_Rdtase"/>
</dbReference>
<dbReference type="HAMAP" id="MF_00063">
    <property type="entry name" value="CysH"/>
    <property type="match status" value="1"/>
</dbReference>
<dbReference type="AlphaFoldDB" id="A0A0M6YNB6"/>
<name>A0A0M6YNB6_9RHOB</name>
<comment type="subcellular location">
    <subcellularLocation>
        <location evidence="4">Cytoplasm</location>
    </subcellularLocation>
</comment>
<feature type="active site" description="Nucleophile; cysteine thiosulfonate intermediate" evidence="4">
    <location>
        <position position="229"/>
    </location>
</feature>
<evidence type="ECO:0000259" key="5">
    <source>
        <dbReference type="Pfam" id="PF01507"/>
    </source>
</evidence>
<accession>A0A0M6YNB6</accession>
<dbReference type="OrthoDB" id="9794018at2"/>
<evidence type="ECO:0000256" key="1">
    <source>
        <dbReference type="ARBA" id="ARBA00009732"/>
    </source>
</evidence>
<keyword evidence="4" id="KW-0963">Cytoplasm</keyword>
<sequence>MPLDLTALLTARAAQLNADLAHADAATILDTALRNASVGDLAMVSSFGAESVVLLHLLAQVAPDTPVLFLETGMLFPETLTYQTRVAEMLGLGDVRIIRPDTLDTFLHDPDGDLHDRDPDACCAIRKTKPLELALLAFDGVITGRKRHQTGDRADMQIVEVDAGKLRINPLAGWTPQDIADYMDAHDLPRHPLVAQGFASIGCAPCTTKVAPGEDPRAGRWRGRVKTECGIHFSGGRVYPGQNKDA</sequence>
<feature type="binding site" evidence="4">
    <location>
        <position position="123"/>
    </location>
    <ligand>
        <name>[4Fe-4S] cluster</name>
        <dbReference type="ChEBI" id="CHEBI:49883"/>
    </ligand>
</feature>
<comment type="catalytic activity">
    <reaction evidence="4">
        <text>[thioredoxin]-disulfide + sulfite + AMP + 2 H(+) = adenosine 5'-phosphosulfate + [thioredoxin]-dithiol</text>
        <dbReference type="Rhea" id="RHEA:21976"/>
        <dbReference type="Rhea" id="RHEA-COMP:10698"/>
        <dbReference type="Rhea" id="RHEA-COMP:10700"/>
        <dbReference type="ChEBI" id="CHEBI:15378"/>
        <dbReference type="ChEBI" id="CHEBI:17359"/>
        <dbReference type="ChEBI" id="CHEBI:29950"/>
        <dbReference type="ChEBI" id="CHEBI:50058"/>
        <dbReference type="ChEBI" id="CHEBI:58243"/>
        <dbReference type="ChEBI" id="CHEBI:456215"/>
        <dbReference type="EC" id="1.8.4.10"/>
    </reaction>
</comment>
<dbReference type="PANTHER" id="PTHR46509:SF1">
    <property type="entry name" value="PHOSPHOADENOSINE PHOSPHOSULFATE REDUCTASE"/>
    <property type="match status" value="1"/>
</dbReference>
<evidence type="ECO:0000256" key="4">
    <source>
        <dbReference type="HAMAP-Rule" id="MF_00063"/>
    </source>
</evidence>
<dbReference type="GO" id="GO:0046872">
    <property type="term" value="F:metal ion binding"/>
    <property type="evidence" value="ECO:0007669"/>
    <property type="project" value="UniProtKB-KW"/>
</dbReference>
<dbReference type="STRING" id="420998.JDO7802_03183"/>
<feature type="domain" description="Phosphoadenosine phosphosulphate reductase" evidence="5">
    <location>
        <begin position="41"/>
        <end position="208"/>
    </location>
</feature>
<keyword evidence="4" id="KW-0479">Metal-binding</keyword>
<comment type="cofactor">
    <cofactor evidence="4">
        <name>[4Fe-4S] cluster</name>
        <dbReference type="ChEBI" id="CHEBI:49883"/>
    </cofactor>
    <text evidence="4">Binds 1 [4Fe-4S] cluster per subunit.</text>
</comment>
<dbReference type="PANTHER" id="PTHR46509">
    <property type="entry name" value="PHOSPHOADENOSINE PHOSPHOSULFATE REDUCTASE"/>
    <property type="match status" value="1"/>
</dbReference>
<feature type="binding site" evidence="4">
    <location>
        <position position="203"/>
    </location>
    <ligand>
        <name>[4Fe-4S] cluster</name>
        <dbReference type="ChEBI" id="CHEBI:49883"/>
    </ligand>
</feature>
<dbReference type="EMBL" id="CXSU01000012">
    <property type="protein sequence ID" value="CTQ51145.1"/>
    <property type="molecule type" value="Genomic_DNA"/>
</dbReference>
<gene>
    <name evidence="4 6" type="primary">cysH</name>
    <name evidence="6" type="ORF">JDO7802_03183</name>
</gene>
<keyword evidence="4" id="KW-0408">Iron</keyword>
<keyword evidence="7" id="KW-1185">Reference proteome</keyword>
<dbReference type="Pfam" id="PF01507">
    <property type="entry name" value="PAPS_reduct"/>
    <property type="match status" value="1"/>
</dbReference>
<evidence type="ECO:0000313" key="7">
    <source>
        <dbReference type="Proteomes" id="UP000049222"/>
    </source>
</evidence>
<dbReference type="GO" id="GO:0019379">
    <property type="term" value="P:sulfate assimilation, phosphoadenylyl sulfate reduction by phosphoadenylyl-sulfate reductase (thioredoxin)"/>
    <property type="evidence" value="ECO:0007669"/>
    <property type="project" value="UniProtKB-UniRule"/>
</dbReference>
<keyword evidence="4" id="KW-0411">Iron-sulfur</keyword>
<dbReference type="NCBIfam" id="TIGR00434">
    <property type="entry name" value="cysH"/>
    <property type="match status" value="1"/>
</dbReference>
<dbReference type="RefSeq" id="WP_055086887.1">
    <property type="nucleotide sequence ID" value="NZ_CXSU01000012.1"/>
</dbReference>
<dbReference type="CDD" id="cd23945">
    <property type="entry name" value="PAPS_reductase"/>
    <property type="match status" value="1"/>
</dbReference>
<comment type="pathway">
    <text evidence="3 4">Sulfur metabolism; hydrogen sulfide biosynthesis; sulfite from sulfate.</text>
</comment>
<dbReference type="InterPro" id="IPR002500">
    <property type="entry name" value="PAPS_reduct_dom"/>
</dbReference>
<comment type="function">
    <text evidence="4">Catalyzes the formation of sulfite from adenosine 5'-phosphosulfate (APS) using thioredoxin as an electron donor.</text>
</comment>
<dbReference type="GO" id="GO:0043866">
    <property type="term" value="F:adenylyl-sulfate reductase (thioredoxin) activity"/>
    <property type="evidence" value="ECO:0007669"/>
    <property type="project" value="UniProtKB-EC"/>
</dbReference>
<dbReference type="GO" id="GO:0004604">
    <property type="term" value="F:phosphoadenylyl-sulfate reductase (thioredoxin) activity"/>
    <property type="evidence" value="ECO:0007669"/>
    <property type="project" value="UniProtKB-UniRule"/>
</dbReference>
<dbReference type="GO" id="GO:0051539">
    <property type="term" value="F:4 iron, 4 sulfur cluster binding"/>
    <property type="evidence" value="ECO:0007669"/>
    <property type="project" value="UniProtKB-UniRule"/>
</dbReference>
<dbReference type="Proteomes" id="UP000049222">
    <property type="component" value="Unassembled WGS sequence"/>
</dbReference>
<dbReference type="SUPFAM" id="SSF52402">
    <property type="entry name" value="Adenine nucleotide alpha hydrolases-like"/>
    <property type="match status" value="1"/>
</dbReference>
<organism evidence="6 7">
    <name type="scientific">Jannaschia donghaensis</name>
    <dbReference type="NCBI Taxonomy" id="420998"/>
    <lineage>
        <taxon>Bacteria</taxon>
        <taxon>Pseudomonadati</taxon>
        <taxon>Pseudomonadota</taxon>
        <taxon>Alphaproteobacteria</taxon>
        <taxon>Rhodobacterales</taxon>
        <taxon>Roseobacteraceae</taxon>
        <taxon>Jannaschia</taxon>
    </lineage>
</organism>
<dbReference type="EC" id="1.8.4.10" evidence="4"/>
<dbReference type="PIRSF" id="PIRSF000857">
    <property type="entry name" value="PAPS_reductase"/>
    <property type="match status" value="1"/>
</dbReference>
<proteinExistence type="inferred from homology"/>
<dbReference type="GO" id="GO:0005737">
    <property type="term" value="C:cytoplasm"/>
    <property type="evidence" value="ECO:0007669"/>
    <property type="project" value="UniProtKB-SubCell"/>
</dbReference>
<protein>
    <recommendedName>
        <fullName evidence="4">Adenosine 5'-phosphosulfate reductase</fullName>
        <shortName evidence="4">APS reductase</shortName>
        <ecNumber evidence="4">1.8.4.10</ecNumber>
    </recommendedName>
    <alternativeName>
        <fullName evidence="4">5'-adenylylsulfate reductase</fullName>
    </alternativeName>
    <alternativeName>
        <fullName evidence="4">Thioredoxin-dependent 5'-adenylylsulfate reductase</fullName>
    </alternativeName>
</protein>
<evidence type="ECO:0000313" key="6">
    <source>
        <dbReference type="EMBL" id="CTQ51145.1"/>
    </source>
</evidence>